<accession>A0A8H3DPP7</accession>
<dbReference type="Proteomes" id="UP000663850">
    <property type="component" value="Unassembled WGS sequence"/>
</dbReference>
<dbReference type="Gene3D" id="3.40.50.720">
    <property type="entry name" value="NAD(P)-binding Rossmann-like Domain"/>
    <property type="match status" value="1"/>
</dbReference>
<protein>
    <recommendedName>
        <fullName evidence="1">Enoyl reductase (ER) domain-containing protein</fullName>
    </recommendedName>
</protein>
<proteinExistence type="predicted"/>
<name>A0A8H3DPP7_9AGAM</name>
<dbReference type="AlphaFoldDB" id="A0A8H3DPP7"/>
<dbReference type="EMBL" id="CAJMWZ010007323">
    <property type="protein sequence ID" value="CAE6535553.1"/>
    <property type="molecule type" value="Genomic_DNA"/>
</dbReference>
<dbReference type="GO" id="GO:0016491">
    <property type="term" value="F:oxidoreductase activity"/>
    <property type="evidence" value="ECO:0007669"/>
    <property type="project" value="InterPro"/>
</dbReference>
<feature type="domain" description="Enoyl reductase (ER)" evidence="1">
    <location>
        <begin position="21"/>
        <end position="361"/>
    </location>
</feature>
<dbReference type="InterPro" id="IPR011032">
    <property type="entry name" value="GroES-like_sf"/>
</dbReference>
<evidence type="ECO:0000259" key="1">
    <source>
        <dbReference type="SMART" id="SM00829"/>
    </source>
</evidence>
<dbReference type="CDD" id="cd08276">
    <property type="entry name" value="MDR7"/>
    <property type="match status" value="1"/>
</dbReference>
<dbReference type="SUPFAM" id="SSF50129">
    <property type="entry name" value="GroES-like"/>
    <property type="match status" value="1"/>
</dbReference>
<dbReference type="SMART" id="SM00829">
    <property type="entry name" value="PKS_ER"/>
    <property type="match status" value="1"/>
</dbReference>
<organism evidence="2 3">
    <name type="scientific">Rhizoctonia solani</name>
    <dbReference type="NCBI Taxonomy" id="456999"/>
    <lineage>
        <taxon>Eukaryota</taxon>
        <taxon>Fungi</taxon>
        <taxon>Dikarya</taxon>
        <taxon>Basidiomycota</taxon>
        <taxon>Agaricomycotina</taxon>
        <taxon>Agaricomycetes</taxon>
        <taxon>Cantharellales</taxon>
        <taxon>Ceratobasidiaceae</taxon>
        <taxon>Rhizoctonia</taxon>
    </lineage>
</organism>
<dbReference type="InterPro" id="IPR020843">
    <property type="entry name" value="ER"/>
</dbReference>
<reference evidence="2" key="1">
    <citation type="submission" date="2021-01" db="EMBL/GenBank/DDBJ databases">
        <authorList>
            <person name="Kaushik A."/>
        </authorList>
    </citation>
    <scope>NUCLEOTIDE SEQUENCE</scope>
    <source>
        <strain evidence="2">Type strain: AG8-Rh-89/</strain>
    </source>
</reference>
<dbReference type="InterPro" id="IPR013154">
    <property type="entry name" value="ADH-like_N"/>
</dbReference>
<dbReference type="PANTHER" id="PTHR45033">
    <property type="match status" value="1"/>
</dbReference>
<gene>
    <name evidence="2" type="ORF">RDB_LOCUS139315</name>
</gene>
<dbReference type="Gene3D" id="3.90.180.10">
    <property type="entry name" value="Medium-chain alcohol dehydrogenases, catalytic domain"/>
    <property type="match status" value="1"/>
</dbReference>
<dbReference type="Pfam" id="PF00107">
    <property type="entry name" value="ADH_zinc_N"/>
    <property type="match status" value="1"/>
</dbReference>
<dbReference type="PANTHER" id="PTHR45033:SF2">
    <property type="entry name" value="ZINC-TYPE ALCOHOL DEHYDROGENASE-LIKE PROTEIN C1773.06C"/>
    <property type="match status" value="1"/>
</dbReference>
<comment type="caution">
    <text evidence="2">The sequence shown here is derived from an EMBL/GenBank/DDBJ whole genome shotgun (WGS) entry which is preliminary data.</text>
</comment>
<sequence length="364" mass="38925">MAMNYTIKAWRYPPDQSTWKGPQSLELRDVEIKPPGKGQVCLGRIPALTLSRDLVVGRNQHPGGMLTQGSDGGGLIPCSDGAGQIVAVGEDVGSWKIGDRVHSLLFEGWLSGPVRPANFEGMVGSHVQGCLTQYRCVYPSESSQRSIPYQFCLIYHTIKASILPCVGATLSASTHFPLPSNSTVLVQGSGGVSALAIILSKASGARVMATTSSHEKAEKYKAIGADHVVNYRETPEWGDTVRQLTDGDGVDLIIDMGGSGSIQQSLKCIKPGGKICLVGLLASEGTNTPLEKIINRILFNQVTVVGILGGSKQASQLLSEFLESHKMGLKSVIDARVFEWSEAVLAHKYLATGKHFGKVVIKVE</sequence>
<evidence type="ECO:0000313" key="2">
    <source>
        <dbReference type="EMBL" id="CAE6535553.1"/>
    </source>
</evidence>
<dbReference type="InterPro" id="IPR052711">
    <property type="entry name" value="Zinc_ADH-like"/>
</dbReference>
<dbReference type="InterPro" id="IPR036291">
    <property type="entry name" value="NAD(P)-bd_dom_sf"/>
</dbReference>
<dbReference type="Pfam" id="PF08240">
    <property type="entry name" value="ADH_N"/>
    <property type="match status" value="1"/>
</dbReference>
<dbReference type="InterPro" id="IPR013149">
    <property type="entry name" value="ADH-like_C"/>
</dbReference>
<evidence type="ECO:0000313" key="3">
    <source>
        <dbReference type="Proteomes" id="UP000663850"/>
    </source>
</evidence>
<dbReference type="SUPFAM" id="SSF51735">
    <property type="entry name" value="NAD(P)-binding Rossmann-fold domains"/>
    <property type="match status" value="1"/>
</dbReference>